<proteinExistence type="predicted"/>
<gene>
    <name evidence="3" type="ORF">ACFQ1E_15495</name>
</gene>
<dbReference type="InterPro" id="IPR006860">
    <property type="entry name" value="FecR"/>
</dbReference>
<dbReference type="RefSeq" id="WP_264945406.1">
    <property type="nucleotide sequence ID" value="NZ_JAPDRA010000008.1"/>
</dbReference>
<dbReference type="Proteomes" id="UP001596977">
    <property type="component" value="Unassembled WGS sequence"/>
</dbReference>
<feature type="chain" id="PRO_5046990688" evidence="1">
    <location>
        <begin position="26"/>
        <end position="300"/>
    </location>
</feature>
<sequence>MAIWLKHAMLSGAAAAALSLAPASAQTVGVNATVVSDVKMTTQANPRMHPAVVKERVSLGNDIVTGRGGRLQVLLLDKTVFTVGANARMKVDRFVYDPNRKSSTVGVSVTKGAFRFMSGKPVRANPGQSGIRTPVASIGIRGTIVEGAVGRDAIRIARNQPGLPAFKADPEQATLILLRGPGAGTQGDEHPGAIDVEAGGKTVSLTGSGYAVFIPGPGQEPIGPFLLGDWGQAYLSWLSGGGPFAIGTGPGEPGGWGDYTGEDDLLIFGDGLCAGGGAAGPLSDNISSGPLGGCGVTQPF</sequence>
<evidence type="ECO:0000313" key="3">
    <source>
        <dbReference type="EMBL" id="MFD0947752.1"/>
    </source>
</evidence>
<name>A0ABW3HE36_9SPHN</name>
<feature type="signal peptide" evidence="1">
    <location>
        <begin position="1"/>
        <end position="25"/>
    </location>
</feature>
<reference evidence="4" key="1">
    <citation type="journal article" date="2019" name="Int. J. Syst. Evol. Microbiol.">
        <title>The Global Catalogue of Microorganisms (GCM) 10K type strain sequencing project: providing services to taxonomists for standard genome sequencing and annotation.</title>
        <authorList>
            <consortium name="The Broad Institute Genomics Platform"/>
            <consortium name="The Broad Institute Genome Sequencing Center for Infectious Disease"/>
            <person name="Wu L."/>
            <person name="Ma J."/>
        </authorList>
    </citation>
    <scope>NUCLEOTIDE SEQUENCE [LARGE SCALE GENOMIC DNA]</scope>
    <source>
        <strain evidence="4">CCUG 62982</strain>
    </source>
</reference>
<dbReference type="EMBL" id="JBHTJG010000008">
    <property type="protein sequence ID" value="MFD0947752.1"/>
    <property type="molecule type" value="Genomic_DNA"/>
</dbReference>
<organism evidence="3 4">
    <name type="scientific">Sphingomonas canadensis</name>
    <dbReference type="NCBI Taxonomy" id="1219257"/>
    <lineage>
        <taxon>Bacteria</taxon>
        <taxon>Pseudomonadati</taxon>
        <taxon>Pseudomonadota</taxon>
        <taxon>Alphaproteobacteria</taxon>
        <taxon>Sphingomonadales</taxon>
        <taxon>Sphingomonadaceae</taxon>
        <taxon>Sphingomonas</taxon>
    </lineage>
</organism>
<keyword evidence="1" id="KW-0732">Signal</keyword>
<evidence type="ECO:0000256" key="1">
    <source>
        <dbReference type="SAM" id="SignalP"/>
    </source>
</evidence>
<feature type="domain" description="FecR protein" evidence="2">
    <location>
        <begin position="62"/>
        <end position="152"/>
    </location>
</feature>
<evidence type="ECO:0000259" key="2">
    <source>
        <dbReference type="Pfam" id="PF04773"/>
    </source>
</evidence>
<accession>A0ABW3HE36</accession>
<comment type="caution">
    <text evidence="3">The sequence shown here is derived from an EMBL/GenBank/DDBJ whole genome shotgun (WGS) entry which is preliminary data.</text>
</comment>
<protein>
    <submittedName>
        <fullName evidence="3">FecR family protein</fullName>
    </submittedName>
</protein>
<evidence type="ECO:0000313" key="4">
    <source>
        <dbReference type="Proteomes" id="UP001596977"/>
    </source>
</evidence>
<keyword evidence="4" id="KW-1185">Reference proteome</keyword>
<dbReference type="Pfam" id="PF04773">
    <property type="entry name" value="FecR"/>
    <property type="match status" value="1"/>
</dbReference>